<reference evidence="1 2" key="1">
    <citation type="journal article" date="2017" name="PLoS Biol.">
        <title>The sea cucumber genome provides insights into morphological evolution and visceral regeneration.</title>
        <authorList>
            <person name="Zhang X."/>
            <person name="Sun L."/>
            <person name="Yuan J."/>
            <person name="Sun Y."/>
            <person name="Gao Y."/>
            <person name="Zhang L."/>
            <person name="Li S."/>
            <person name="Dai H."/>
            <person name="Hamel J.F."/>
            <person name="Liu C."/>
            <person name="Yu Y."/>
            <person name="Liu S."/>
            <person name="Lin W."/>
            <person name="Guo K."/>
            <person name="Jin S."/>
            <person name="Xu P."/>
            <person name="Storey K.B."/>
            <person name="Huan P."/>
            <person name="Zhang T."/>
            <person name="Zhou Y."/>
            <person name="Zhang J."/>
            <person name="Lin C."/>
            <person name="Li X."/>
            <person name="Xing L."/>
            <person name="Huo D."/>
            <person name="Sun M."/>
            <person name="Wang L."/>
            <person name="Mercier A."/>
            <person name="Li F."/>
            <person name="Yang H."/>
            <person name="Xiang J."/>
        </authorList>
    </citation>
    <scope>NUCLEOTIDE SEQUENCE [LARGE SCALE GENOMIC DNA]</scope>
    <source>
        <strain evidence="1">Shaxun</strain>
        <tissue evidence="1">Muscle</tissue>
    </source>
</reference>
<dbReference type="InterPro" id="IPR029033">
    <property type="entry name" value="His_PPase_superfam"/>
</dbReference>
<dbReference type="Gene3D" id="3.40.50.1240">
    <property type="entry name" value="Phosphoglycerate mutase-like"/>
    <property type="match status" value="1"/>
</dbReference>
<evidence type="ECO:0000313" key="1">
    <source>
        <dbReference type="EMBL" id="PIK42094.1"/>
    </source>
</evidence>
<evidence type="ECO:0000313" key="2">
    <source>
        <dbReference type="Proteomes" id="UP000230750"/>
    </source>
</evidence>
<dbReference type="AlphaFoldDB" id="A0A2G8K277"/>
<gene>
    <name evidence="1" type="ORF">BSL78_21050</name>
</gene>
<dbReference type="Proteomes" id="UP000230750">
    <property type="component" value="Unassembled WGS sequence"/>
</dbReference>
<proteinExistence type="predicted"/>
<name>A0A2G8K277_STIJA</name>
<dbReference type="OrthoDB" id="10257284at2759"/>
<sequence length="197" mass="21947">MAGVYGKQLKSNSVEPLKVHVDHANREVLYPQEHLHPSLKQMWHQAQHAPDFIPGSAALIKKVKELLALPDDDKRIDLTGVKDDLSTRMVHGFPIPPQFGNDVIESLKEMSPKVLQYALGGPPGEQVKYLPISIGTLLHLIREVFQKLKEGKLKEKMHLYFCHDTTLTALLVALGIFDGDWPPLCCSISLESISGGR</sequence>
<dbReference type="STRING" id="307972.A0A2G8K277"/>
<organism evidence="1 2">
    <name type="scientific">Stichopus japonicus</name>
    <name type="common">Sea cucumber</name>
    <dbReference type="NCBI Taxonomy" id="307972"/>
    <lineage>
        <taxon>Eukaryota</taxon>
        <taxon>Metazoa</taxon>
        <taxon>Echinodermata</taxon>
        <taxon>Eleutherozoa</taxon>
        <taxon>Echinozoa</taxon>
        <taxon>Holothuroidea</taxon>
        <taxon>Aspidochirotacea</taxon>
        <taxon>Aspidochirotida</taxon>
        <taxon>Stichopodidae</taxon>
        <taxon>Apostichopus</taxon>
    </lineage>
</organism>
<dbReference type="SUPFAM" id="SSF53254">
    <property type="entry name" value="Phosphoglycerate mutase-like"/>
    <property type="match status" value="1"/>
</dbReference>
<dbReference type="Pfam" id="PF00328">
    <property type="entry name" value="His_Phos_2"/>
    <property type="match status" value="1"/>
</dbReference>
<accession>A0A2G8K277</accession>
<dbReference type="InterPro" id="IPR000560">
    <property type="entry name" value="His_Pase_clade-2"/>
</dbReference>
<comment type="caution">
    <text evidence="1">The sequence shown here is derived from an EMBL/GenBank/DDBJ whole genome shotgun (WGS) entry which is preliminary data.</text>
</comment>
<dbReference type="EMBL" id="MRZV01000962">
    <property type="protein sequence ID" value="PIK42094.1"/>
    <property type="molecule type" value="Genomic_DNA"/>
</dbReference>
<keyword evidence="2" id="KW-1185">Reference proteome</keyword>
<protein>
    <submittedName>
        <fullName evidence="1">Putative lysophosphatidic acid phosphatase type 6</fullName>
    </submittedName>
</protein>